<dbReference type="EMBL" id="JANGAC010000020">
    <property type="protein sequence ID" value="MCQ4925345.1"/>
    <property type="molecule type" value="Genomic_DNA"/>
</dbReference>
<proteinExistence type="inferred from homology"/>
<keyword evidence="8" id="KW-1185">Reference proteome</keyword>
<comment type="similarity">
    <text evidence="1 4">Belongs to the bacterial solute-binding protein 9 family.</text>
</comment>
<evidence type="ECO:0000256" key="6">
    <source>
        <dbReference type="SAM" id="MobiDB-lite"/>
    </source>
</evidence>
<organism evidence="7 8">
    <name type="scientific">Tissierella carlieri</name>
    <dbReference type="NCBI Taxonomy" id="689904"/>
    <lineage>
        <taxon>Bacteria</taxon>
        <taxon>Bacillati</taxon>
        <taxon>Bacillota</taxon>
        <taxon>Tissierellia</taxon>
        <taxon>Tissierellales</taxon>
        <taxon>Tissierellaceae</taxon>
        <taxon>Tissierella</taxon>
    </lineage>
</organism>
<gene>
    <name evidence="7" type="ORF">NE686_19735</name>
</gene>
<dbReference type="PRINTS" id="PR00690">
    <property type="entry name" value="ADHESNFAMILY"/>
</dbReference>
<dbReference type="InterPro" id="IPR006127">
    <property type="entry name" value="ZnuA-like"/>
</dbReference>
<dbReference type="PANTHER" id="PTHR42953:SF3">
    <property type="entry name" value="HIGH-AFFINITY ZINC UPTAKE SYSTEM PROTEIN ZNUA"/>
    <property type="match status" value="1"/>
</dbReference>
<accession>A0ABT1SFU0</accession>
<name>A0ABT1SFU0_9FIRM</name>
<evidence type="ECO:0000256" key="4">
    <source>
        <dbReference type="RuleBase" id="RU003512"/>
    </source>
</evidence>
<evidence type="ECO:0000256" key="2">
    <source>
        <dbReference type="ARBA" id="ARBA00022448"/>
    </source>
</evidence>
<dbReference type="RefSeq" id="WP_256312833.1">
    <property type="nucleotide sequence ID" value="NZ_JANGAC010000020.1"/>
</dbReference>
<dbReference type="PANTHER" id="PTHR42953">
    <property type="entry name" value="HIGH-AFFINITY ZINC UPTAKE SYSTEM PROTEIN ZNUA-RELATED"/>
    <property type="match status" value="1"/>
</dbReference>
<dbReference type="InterPro" id="IPR006128">
    <property type="entry name" value="Lipoprotein_PsaA-like"/>
</dbReference>
<comment type="caution">
    <text evidence="7">The sequence shown here is derived from an EMBL/GenBank/DDBJ whole genome shotgun (WGS) entry which is preliminary data.</text>
</comment>
<protein>
    <submittedName>
        <fullName evidence="7">Zinc ABC transporter substrate-binding protein</fullName>
    </submittedName>
</protein>
<evidence type="ECO:0000313" key="8">
    <source>
        <dbReference type="Proteomes" id="UP001524478"/>
    </source>
</evidence>
<dbReference type="InterPro" id="IPR006129">
    <property type="entry name" value="AdhesinB"/>
</dbReference>
<dbReference type="InterPro" id="IPR050492">
    <property type="entry name" value="Bact_metal-bind_prot9"/>
</dbReference>
<dbReference type="PROSITE" id="PS51257">
    <property type="entry name" value="PROKAR_LIPOPROTEIN"/>
    <property type="match status" value="1"/>
</dbReference>
<evidence type="ECO:0000313" key="7">
    <source>
        <dbReference type="EMBL" id="MCQ4925345.1"/>
    </source>
</evidence>
<feature type="region of interest" description="Disordered" evidence="6">
    <location>
        <begin position="128"/>
        <end position="152"/>
    </location>
</feature>
<dbReference type="SUPFAM" id="SSF53807">
    <property type="entry name" value="Helical backbone' metal receptor"/>
    <property type="match status" value="1"/>
</dbReference>
<reference evidence="7 8" key="1">
    <citation type="submission" date="2022-06" db="EMBL/GenBank/DDBJ databases">
        <title>Isolation of gut microbiota from human fecal samples.</title>
        <authorList>
            <person name="Pamer E.G."/>
            <person name="Barat B."/>
            <person name="Waligurski E."/>
            <person name="Medina S."/>
            <person name="Paddock L."/>
            <person name="Mostad J."/>
        </authorList>
    </citation>
    <scope>NUCLEOTIDE SEQUENCE [LARGE SCALE GENOMIC DNA]</scope>
    <source>
        <strain evidence="7 8">DFI.7.95</strain>
    </source>
</reference>
<keyword evidence="5" id="KW-0175">Coiled coil</keyword>
<dbReference type="Proteomes" id="UP001524478">
    <property type="component" value="Unassembled WGS sequence"/>
</dbReference>
<sequence>MKGKRIWKTFIISLVILLMSGCSKNIDHEEINSGRLKIITTLFPQYDFVKEIGKDKVDVNLLLPSGVESHSYEPTPKDMVDIKNADIFIYTGEYMEPWAKKIADNIEGYNLIITDASEGVELLEGHGHEEDEHEGHENEEDENEDHAHDHSDKDPHIWLDPIYAQKMIDNITVALTKADKENKEFYIKNAEEYKKQLDLLDKEIAEALEKVNSKKVIYGGHSAFSYFARRYNLEFITPYNGFSPNAEPTPKMIIELIKNIEDAGVKSIFYEELIDPKVAKIISSETGAKMILLHGAHNLSKEEIESDVRYIDIMKGNLERLKEGLGYEE</sequence>
<evidence type="ECO:0000256" key="3">
    <source>
        <dbReference type="ARBA" id="ARBA00022729"/>
    </source>
</evidence>
<dbReference type="Gene3D" id="3.40.50.1980">
    <property type="entry name" value="Nitrogenase molybdenum iron protein domain"/>
    <property type="match status" value="2"/>
</dbReference>
<keyword evidence="2 4" id="KW-0813">Transport</keyword>
<dbReference type="PRINTS" id="PR00691">
    <property type="entry name" value="ADHESINB"/>
</dbReference>
<dbReference type="Pfam" id="PF01297">
    <property type="entry name" value="ZnuA"/>
    <property type="match status" value="1"/>
</dbReference>
<feature type="coiled-coil region" evidence="5">
    <location>
        <begin position="183"/>
        <end position="210"/>
    </location>
</feature>
<evidence type="ECO:0000256" key="5">
    <source>
        <dbReference type="SAM" id="Coils"/>
    </source>
</evidence>
<evidence type="ECO:0000256" key="1">
    <source>
        <dbReference type="ARBA" id="ARBA00011028"/>
    </source>
</evidence>
<keyword evidence="3" id="KW-0732">Signal</keyword>